<accession>A0A0D9ZV99</accession>
<reference evidence="2" key="2">
    <citation type="submission" date="2018-05" db="EMBL/GenBank/DDBJ databases">
        <title>OgluRS3 (Oryza glumaepatula Reference Sequence Version 3).</title>
        <authorList>
            <person name="Zhang J."/>
            <person name="Kudrna D."/>
            <person name="Lee S."/>
            <person name="Talag J."/>
            <person name="Welchert J."/>
            <person name="Wing R.A."/>
        </authorList>
    </citation>
    <scope>NUCLEOTIDE SEQUENCE [LARGE SCALE GENOMIC DNA]</scope>
</reference>
<feature type="region of interest" description="Disordered" evidence="1">
    <location>
        <begin position="49"/>
        <end position="96"/>
    </location>
</feature>
<evidence type="ECO:0000313" key="2">
    <source>
        <dbReference type="EnsemblPlants" id="OGLUM05G06180.1"/>
    </source>
</evidence>
<keyword evidence="3" id="KW-1185">Reference proteome</keyword>
<dbReference type="AlphaFoldDB" id="A0A0D9ZV99"/>
<reference evidence="2" key="1">
    <citation type="submission" date="2015-04" db="UniProtKB">
        <authorList>
            <consortium name="EnsemblPlants"/>
        </authorList>
    </citation>
    <scope>IDENTIFICATION</scope>
</reference>
<evidence type="ECO:0000256" key="1">
    <source>
        <dbReference type="SAM" id="MobiDB-lite"/>
    </source>
</evidence>
<evidence type="ECO:0000313" key="3">
    <source>
        <dbReference type="Proteomes" id="UP000026961"/>
    </source>
</evidence>
<dbReference type="HOGENOM" id="CLU_1996164_0_0_1"/>
<sequence>MASTALPSSHLTPRTVPPHLIPVIIAMTKQDHEINNGRDRAQANKLHAMTSPAPDAPQTATGTTELNMIMQNPSERSSASNVPSGGTNPPGRSGLLDKAKNFIEENNINHVAFVWMGLLSACRFH</sequence>
<protein>
    <submittedName>
        <fullName evidence="2">Uncharacterized protein</fullName>
    </submittedName>
</protein>
<dbReference type="EnsemblPlants" id="OGLUM05G06180.1">
    <property type="protein sequence ID" value="OGLUM05G06180.1"/>
    <property type="gene ID" value="OGLUM05G06180"/>
</dbReference>
<dbReference type="Proteomes" id="UP000026961">
    <property type="component" value="Chromosome 5"/>
</dbReference>
<name>A0A0D9ZV99_9ORYZ</name>
<feature type="compositionally biased region" description="Polar residues" evidence="1">
    <location>
        <begin position="58"/>
        <end position="87"/>
    </location>
</feature>
<dbReference type="Gramene" id="OGLUM05G06180.1">
    <property type="protein sequence ID" value="OGLUM05G06180.1"/>
    <property type="gene ID" value="OGLUM05G06180"/>
</dbReference>
<proteinExistence type="predicted"/>
<organism evidence="2">
    <name type="scientific">Oryza glumipatula</name>
    <dbReference type="NCBI Taxonomy" id="40148"/>
    <lineage>
        <taxon>Eukaryota</taxon>
        <taxon>Viridiplantae</taxon>
        <taxon>Streptophyta</taxon>
        <taxon>Embryophyta</taxon>
        <taxon>Tracheophyta</taxon>
        <taxon>Spermatophyta</taxon>
        <taxon>Magnoliopsida</taxon>
        <taxon>Liliopsida</taxon>
        <taxon>Poales</taxon>
        <taxon>Poaceae</taxon>
        <taxon>BOP clade</taxon>
        <taxon>Oryzoideae</taxon>
        <taxon>Oryzeae</taxon>
        <taxon>Oryzinae</taxon>
        <taxon>Oryza</taxon>
    </lineage>
</organism>